<evidence type="ECO:0000313" key="3">
    <source>
        <dbReference type="Proteomes" id="UP000051184"/>
    </source>
</evidence>
<dbReference type="OrthoDB" id="7838347at2"/>
<sequence>MTVQSAQRRVLNYRPCRYGTTRVDFRGPKKRLNGRYVAFLGGTETYGKFISRPFPDILEERLGLPCVNFGLTNAGVDVFLNEPEVLGFAARSEVTVIQILGAQNMSNRFYRVHPRRNDRFVAASQLMRSVFHDVDFSEFNFTRHMLSDVSRQASERFSFVREELRAAWCARMQILLERIAGRKLLLWFADHPPPKKLPQTRLGRDPLFIDRPMIETLRPLVDGVVQVRLSEQARLSGTEGMRFRSLDQAAAAKMLGPLAHEEAANALYDELRPLLMRSKKKARR</sequence>
<dbReference type="AlphaFoldDB" id="A0A0N7MC74"/>
<organism evidence="2 3">
    <name type="scientific">Cognatishimia activa</name>
    <dbReference type="NCBI Taxonomy" id="1715691"/>
    <lineage>
        <taxon>Bacteria</taxon>
        <taxon>Pseudomonadati</taxon>
        <taxon>Pseudomonadota</taxon>
        <taxon>Alphaproteobacteria</taxon>
        <taxon>Rhodobacterales</taxon>
        <taxon>Paracoccaceae</taxon>
        <taxon>Cognatishimia</taxon>
    </lineage>
</organism>
<dbReference type="Pfam" id="PF20078">
    <property type="entry name" value="DUF6473"/>
    <property type="match status" value="1"/>
</dbReference>
<dbReference type="Proteomes" id="UP000051184">
    <property type="component" value="Unassembled WGS sequence"/>
</dbReference>
<evidence type="ECO:0000259" key="1">
    <source>
        <dbReference type="Pfam" id="PF20078"/>
    </source>
</evidence>
<protein>
    <recommendedName>
        <fullName evidence="1">DUF6473 domain-containing protein</fullName>
    </recommendedName>
</protein>
<dbReference type="EMBL" id="CYUE01000022">
    <property type="protein sequence ID" value="CUK27416.1"/>
    <property type="molecule type" value="Genomic_DNA"/>
</dbReference>
<proteinExistence type="predicted"/>
<dbReference type="InterPro" id="IPR045524">
    <property type="entry name" value="DUF6473"/>
</dbReference>
<keyword evidence="3" id="KW-1185">Reference proteome</keyword>
<name>A0A0N7MC74_9RHOB</name>
<reference evidence="3" key="1">
    <citation type="submission" date="2015-09" db="EMBL/GenBank/DDBJ databases">
        <authorList>
            <person name="Rodrigo-Torres Lidia"/>
            <person name="Arahal R.David."/>
        </authorList>
    </citation>
    <scope>NUCLEOTIDE SEQUENCE [LARGE SCALE GENOMIC DNA]</scope>
    <source>
        <strain evidence="3">CECT 5114</strain>
    </source>
</reference>
<accession>A0A0N7MC74</accession>
<feature type="domain" description="DUF6473" evidence="1">
    <location>
        <begin position="1"/>
        <end position="274"/>
    </location>
</feature>
<dbReference type="RefSeq" id="WP_058316322.1">
    <property type="nucleotide sequence ID" value="NZ_CYTO01000007.1"/>
</dbReference>
<gene>
    <name evidence="2" type="ORF">TA5114_03244</name>
</gene>
<dbReference type="STRING" id="1715691.TA5113_00574"/>
<evidence type="ECO:0000313" key="2">
    <source>
        <dbReference type="EMBL" id="CUK27416.1"/>
    </source>
</evidence>